<proteinExistence type="predicted"/>
<sequence length="90" mass="10743">EVKPNLIEEKNPELTFQQSEMQDGDIICFQKALTEQEVQEHTNAGRIYDIPTFYELLAMRVVVQFKPKHEDHKQKPEFELILNKNYTYDE</sequence>
<comment type="caution">
    <text evidence="1">The sequence shown here is derived from an EMBL/GenBank/DDBJ whole genome shotgun (WGS) entry which is preliminary data.</text>
</comment>
<keyword evidence="2" id="KW-1185">Reference proteome</keyword>
<evidence type="ECO:0000313" key="1">
    <source>
        <dbReference type="EMBL" id="CAG8844218.1"/>
    </source>
</evidence>
<feature type="non-terminal residue" evidence="1">
    <location>
        <position position="1"/>
    </location>
</feature>
<gene>
    <name evidence="1" type="ORF">RPERSI_LOCUS33115</name>
</gene>
<dbReference type="Proteomes" id="UP000789920">
    <property type="component" value="Unassembled WGS sequence"/>
</dbReference>
<name>A0ACA9SN50_9GLOM</name>
<accession>A0ACA9SN50</accession>
<protein>
    <submittedName>
        <fullName evidence="1">17810_t:CDS:1</fullName>
    </submittedName>
</protein>
<evidence type="ECO:0000313" key="2">
    <source>
        <dbReference type="Proteomes" id="UP000789920"/>
    </source>
</evidence>
<reference evidence="1" key="1">
    <citation type="submission" date="2021-06" db="EMBL/GenBank/DDBJ databases">
        <authorList>
            <person name="Kallberg Y."/>
            <person name="Tangrot J."/>
            <person name="Rosling A."/>
        </authorList>
    </citation>
    <scope>NUCLEOTIDE SEQUENCE</scope>
    <source>
        <strain evidence="1">MA461A</strain>
    </source>
</reference>
<organism evidence="1 2">
    <name type="scientific">Racocetra persica</name>
    <dbReference type="NCBI Taxonomy" id="160502"/>
    <lineage>
        <taxon>Eukaryota</taxon>
        <taxon>Fungi</taxon>
        <taxon>Fungi incertae sedis</taxon>
        <taxon>Mucoromycota</taxon>
        <taxon>Glomeromycotina</taxon>
        <taxon>Glomeromycetes</taxon>
        <taxon>Diversisporales</taxon>
        <taxon>Gigasporaceae</taxon>
        <taxon>Racocetra</taxon>
    </lineage>
</organism>
<feature type="non-terminal residue" evidence="1">
    <location>
        <position position="90"/>
    </location>
</feature>
<dbReference type="EMBL" id="CAJVQC010141619">
    <property type="protein sequence ID" value="CAG8844218.1"/>
    <property type="molecule type" value="Genomic_DNA"/>
</dbReference>